<dbReference type="PANTHER" id="PTHR42852">
    <property type="entry name" value="THIOL:DISULFIDE INTERCHANGE PROTEIN DSBE"/>
    <property type="match status" value="1"/>
</dbReference>
<dbReference type="Pfam" id="PF08534">
    <property type="entry name" value="Redoxin"/>
    <property type="match status" value="1"/>
</dbReference>
<dbReference type="PROSITE" id="PS51352">
    <property type="entry name" value="THIOREDOXIN_2"/>
    <property type="match status" value="1"/>
</dbReference>
<dbReference type="GO" id="GO:0015036">
    <property type="term" value="F:disulfide oxidoreductase activity"/>
    <property type="evidence" value="ECO:0007669"/>
    <property type="project" value="InterPro"/>
</dbReference>
<keyword evidence="3" id="KW-0201">Cytochrome c-type biogenesis</keyword>
<name>A0A378JRV8_9GAMM</name>
<comment type="subcellular location">
    <subcellularLocation>
        <location evidence="1">Cell inner membrane</location>
        <topology evidence="1">Single-pass membrane protein</topology>
        <orientation evidence="1">Periplasmic side</orientation>
    </subcellularLocation>
</comment>
<keyword evidence="4" id="KW-1015">Disulfide bond</keyword>
<evidence type="ECO:0000313" key="7">
    <source>
        <dbReference type="EMBL" id="STX50872.1"/>
    </source>
</evidence>
<sequence length="178" mass="19887">MKKYVLRFIPLVLFATLVIFLGRGLFLEPQKLPSVKLGQQVPNFNLPLLDGENKTLTANDLQGDVSLLNVWASWCSACSEEQVFLLRLADVGVPIFGLNYKDDPTSAKKWLAEWGNPYRKIGRDEAGKAAIDLGVYGAPETFLVDAKGVIRFRHAGVLNEEVWTKEFLPRIQQLKGQG</sequence>
<dbReference type="InterPro" id="IPR036249">
    <property type="entry name" value="Thioredoxin-like_sf"/>
</dbReference>
<dbReference type="InterPro" id="IPR013740">
    <property type="entry name" value="Redoxin"/>
</dbReference>
<dbReference type="SUPFAM" id="SSF52833">
    <property type="entry name" value="Thioredoxin-like"/>
    <property type="match status" value="1"/>
</dbReference>
<comment type="similarity">
    <text evidence="2">Belongs to the thioredoxin family. DsbE subfamily.</text>
</comment>
<dbReference type="EMBL" id="UGOD01000001">
    <property type="protein sequence ID" value="STX50872.1"/>
    <property type="molecule type" value="Genomic_DNA"/>
</dbReference>
<reference evidence="7 8" key="1">
    <citation type="submission" date="2018-06" db="EMBL/GenBank/DDBJ databases">
        <authorList>
            <consortium name="Pathogen Informatics"/>
            <person name="Doyle S."/>
        </authorList>
    </citation>
    <scope>NUCLEOTIDE SEQUENCE [LARGE SCALE GENOMIC DNA]</scope>
    <source>
        <strain evidence="7 8">NCTC13316</strain>
    </source>
</reference>
<dbReference type="GO" id="GO:0005886">
    <property type="term" value="C:plasma membrane"/>
    <property type="evidence" value="ECO:0007669"/>
    <property type="project" value="UniProtKB-SubCell"/>
</dbReference>
<dbReference type="PANTHER" id="PTHR42852:SF6">
    <property type="entry name" value="THIOL:DISULFIDE INTERCHANGE PROTEIN DSBE"/>
    <property type="match status" value="1"/>
</dbReference>
<evidence type="ECO:0000256" key="2">
    <source>
        <dbReference type="ARBA" id="ARBA00007758"/>
    </source>
</evidence>
<dbReference type="InterPro" id="IPR050553">
    <property type="entry name" value="Thioredoxin_ResA/DsbE_sf"/>
</dbReference>
<dbReference type="Proteomes" id="UP000254794">
    <property type="component" value="Unassembled WGS sequence"/>
</dbReference>
<protein>
    <submittedName>
        <fullName evidence="7">Cytochrome c biogenesis protein CcmG, thiol-disulfide interchange protein DsbE</fullName>
    </submittedName>
</protein>
<dbReference type="Gene3D" id="3.40.30.10">
    <property type="entry name" value="Glutaredoxin"/>
    <property type="match status" value="1"/>
</dbReference>
<dbReference type="OrthoDB" id="9799347at2"/>
<evidence type="ECO:0000313" key="8">
    <source>
        <dbReference type="Proteomes" id="UP000254794"/>
    </source>
</evidence>
<dbReference type="GO" id="GO:0017004">
    <property type="term" value="P:cytochrome complex assembly"/>
    <property type="evidence" value="ECO:0007669"/>
    <property type="project" value="UniProtKB-KW"/>
</dbReference>
<feature type="domain" description="Thioredoxin" evidence="6">
    <location>
        <begin position="35"/>
        <end position="176"/>
    </location>
</feature>
<evidence type="ECO:0000256" key="4">
    <source>
        <dbReference type="ARBA" id="ARBA00023157"/>
    </source>
</evidence>
<accession>A0A378JRV8</accession>
<gene>
    <name evidence="7" type="primary">trxA_2</name>
    <name evidence="7" type="ORF">NCTC13316_00960</name>
</gene>
<keyword evidence="8" id="KW-1185">Reference proteome</keyword>
<evidence type="ECO:0000256" key="5">
    <source>
        <dbReference type="ARBA" id="ARBA00023284"/>
    </source>
</evidence>
<dbReference type="RefSeq" id="WP_115330548.1">
    <property type="nucleotide sequence ID" value="NZ_CAAAHP010000007.1"/>
</dbReference>
<dbReference type="NCBIfam" id="TIGR00385">
    <property type="entry name" value="dsbE"/>
    <property type="match status" value="1"/>
</dbReference>
<dbReference type="GO" id="GO:0030288">
    <property type="term" value="C:outer membrane-bounded periplasmic space"/>
    <property type="evidence" value="ECO:0007669"/>
    <property type="project" value="InterPro"/>
</dbReference>
<dbReference type="InterPro" id="IPR004799">
    <property type="entry name" value="Periplasmic_diS_OxRdtase_DsbE"/>
</dbReference>
<proteinExistence type="inferred from homology"/>
<evidence type="ECO:0000256" key="1">
    <source>
        <dbReference type="ARBA" id="ARBA00004383"/>
    </source>
</evidence>
<dbReference type="CDD" id="cd03010">
    <property type="entry name" value="TlpA_like_DsbE"/>
    <property type="match status" value="1"/>
</dbReference>
<organism evidence="7 8">
    <name type="scientific">Legionella busanensis</name>
    <dbReference type="NCBI Taxonomy" id="190655"/>
    <lineage>
        <taxon>Bacteria</taxon>
        <taxon>Pseudomonadati</taxon>
        <taxon>Pseudomonadota</taxon>
        <taxon>Gammaproteobacteria</taxon>
        <taxon>Legionellales</taxon>
        <taxon>Legionellaceae</taxon>
        <taxon>Legionella</taxon>
    </lineage>
</organism>
<dbReference type="AlphaFoldDB" id="A0A378JRV8"/>
<dbReference type="InterPro" id="IPR013766">
    <property type="entry name" value="Thioredoxin_domain"/>
</dbReference>
<keyword evidence="5" id="KW-0676">Redox-active center</keyword>
<evidence type="ECO:0000256" key="3">
    <source>
        <dbReference type="ARBA" id="ARBA00022748"/>
    </source>
</evidence>
<evidence type="ECO:0000259" key="6">
    <source>
        <dbReference type="PROSITE" id="PS51352"/>
    </source>
</evidence>